<keyword evidence="1" id="KW-0732">Signal</keyword>
<evidence type="ECO:0000256" key="1">
    <source>
        <dbReference type="SAM" id="SignalP"/>
    </source>
</evidence>
<organism evidence="2 3">
    <name type="scientific">Malassezia sympodialis (strain ATCC 42132)</name>
    <name type="common">Atopic eczema-associated yeast</name>
    <dbReference type="NCBI Taxonomy" id="1230383"/>
    <lineage>
        <taxon>Eukaryota</taxon>
        <taxon>Fungi</taxon>
        <taxon>Dikarya</taxon>
        <taxon>Basidiomycota</taxon>
        <taxon>Ustilaginomycotina</taxon>
        <taxon>Malasseziomycetes</taxon>
        <taxon>Malasseziales</taxon>
        <taxon>Malasseziaceae</taxon>
        <taxon>Malassezia</taxon>
    </lineage>
</organism>
<dbReference type="Proteomes" id="UP000186303">
    <property type="component" value="Chromosome 3"/>
</dbReference>
<feature type="signal peptide" evidence="1">
    <location>
        <begin position="1"/>
        <end position="19"/>
    </location>
</feature>
<sequence length="164" mass="18274">MFKLAFVSIALAFAASVLANQRGMSTTTGQGFPAGFPPNFHNYKWGFATYNNDDCSGRAQPVCSQNEFDYFGYNGCGNLTFTKEDGIKATKIWVNAGQPEMDFRMCNFPHDDDAASHCHKLVIEPNSWKCVVMVTNDEGKPVDGKDIHNLHKLSSIEQCNKKQH</sequence>
<gene>
    <name evidence="2" type="ORF">MSYG_2463</name>
</gene>
<feature type="chain" id="PRO_5013337339" evidence="1">
    <location>
        <begin position="20"/>
        <end position="164"/>
    </location>
</feature>
<dbReference type="OrthoDB" id="3345454at2759"/>
<dbReference type="AlphaFoldDB" id="A0A1M8A6T3"/>
<dbReference type="VEuPathDB" id="FungiDB:MSYG_2463"/>
<proteinExistence type="predicted"/>
<name>A0A1M8A6T3_MALS4</name>
<evidence type="ECO:0000313" key="3">
    <source>
        <dbReference type="Proteomes" id="UP000186303"/>
    </source>
</evidence>
<accession>A0A1M8A6T3</accession>
<dbReference type="EMBL" id="LT671823">
    <property type="protein sequence ID" value="SHO78121.1"/>
    <property type="molecule type" value="Genomic_DNA"/>
</dbReference>
<reference evidence="3" key="1">
    <citation type="journal article" date="2017" name="Nucleic Acids Res.">
        <title>Proteogenomics produces comprehensive and highly accurate protein-coding gene annotation in a complete genome assembly of Malassezia sympodialis.</title>
        <authorList>
            <person name="Zhu Y."/>
            <person name="Engstroem P.G."/>
            <person name="Tellgren-Roth C."/>
            <person name="Baudo C.D."/>
            <person name="Kennell J.C."/>
            <person name="Sun S."/>
            <person name="Billmyre R.B."/>
            <person name="Schroeder M.S."/>
            <person name="Andersson A."/>
            <person name="Holm T."/>
            <person name="Sigurgeirsson B."/>
            <person name="Wu G."/>
            <person name="Sankaranarayanan S.R."/>
            <person name="Siddharthan R."/>
            <person name="Sanyal K."/>
            <person name="Lundeberg J."/>
            <person name="Nystedt B."/>
            <person name="Boekhout T."/>
            <person name="Dawson T.L. Jr."/>
            <person name="Heitman J."/>
            <person name="Scheynius A."/>
            <person name="Lehtioe J."/>
        </authorList>
    </citation>
    <scope>NUCLEOTIDE SEQUENCE [LARGE SCALE GENOMIC DNA]</scope>
    <source>
        <strain evidence="3">ATCC 42132</strain>
    </source>
</reference>
<evidence type="ECO:0000313" key="2">
    <source>
        <dbReference type="EMBL" id="SHO78121.1"/>
    </source>
</evidence>
<protein>
    <submittedName>
        <fullName evidence="2">Uncharacterized protein</fullName>
    </submittedName>
</protein>
<keyword evidence="3" id="KW-1185">Reference proteome</keyword>